<keyword evidence="3" id="KW-1185">Reference proteome</keyword>
<dbReference type="AlphaFoldDB" id="A0A9J6P118"/>
<feature type="region of interest" description="Disordered" evidence="1">
    <location>
        <begin position="27"/>
        <end position="52"/>
    </location>
</feature>
<accession>A0A9J6P118</accession>
<evidence type="ECO:0000313" key="3">
    <source>
        <dbReference type="Proteomes" id="UP001056429"/>
    </source>
</evidence>
<name>A0A9J6P118_9CLOT</name>
<evidence type="ECO:0000313" key="2">
    <source>
        <dbReference type="EMBL" id="MCM1989910.1"/>
    </source>
</evidence>
<organism evidence="2 3">
    <name type="scientific">Oceanirhabdus seepicola</name>
    <dbReference type="NCBI Taxonomy" id="2828781"/>
    <lineage>
        <taxon>Bacteria</taxon>
        <taxon>Bacillati</taxon>
        <taxon>Bacillota</taxon>
        <taxon>Clostridia</taxon>
        <taxon>Eubacteriales</taxon>
        <taxon>Clostridiaceae</taxon>
        <taxon>Oceanirhabdus</taxon>
    </lineage>
</organism>
<dbReference type="EMBL" id="JAGSOJ010000002">
    <property type="protein sequence ID" value="MCM1989910.1"/>
    <property type="molecule type" value="Genomic_DNA"/>
</dbReference>
<dbReference type="RefSeq" id="WP_250858936.1">
    <property type="nucleotide sequence ID" value="NZ_JAGSOJ010000002.1"/>
</dbReference>
<reference evidence="2" key="1">
    <citation type="journal article" date="2021" name="mSystems">
        <title>Bacteria and Archaea Synergistically Convert Glycine Betaine to Biogenic Methane in the Formosa Cold Seep of the South China Sea.</title>
        <authorList>
            <person name="Li L."/>
            <person name="Zhang W."/>
            <person name="Zhang S."/>
            <person name="Song L."/>
            <person name="Sun Q."/>
            <person name="Zhang H."/>
            <person name="Xiang H."/>
            <person name="Dong X."/>
        </authorList>
    </citation>
    <scope>NUCLEOTIDE SEQUENCE</scope>
    <source>
        <strain evidence="2">ZWT</strain>
    </source>
</reference>
<evidence type="ECO:0000256" key="1">
    <source>
        <dbReference type="SAM" id="MobiDB-lite"/>
    </source>
</evidence>
<sequence length="69" mass="8142">MYNEPYLPEKKELDIFYELDREISDAVINKDPNEMSEGYSSPSTQDKPTDMVDMRDNSIDLYKDMPPIY</sequence>
<protein>
    <submittedName>
        <fullName evidence="2">Uncharacterized protein</fullName>
    </submittedName>
</protein>
<proteinExistence type="predicted"/>
<gene>
    <name evidence="2" type="ORF">KDK92_09170</name>
</gene>
<reference evidence="2" key="2">
    <citation type="submission" date="2021-04" db="EMBL/GenBank/DDBJ databases">
        <authorList>
            <person name="Dong X."/>
        </authorList>
    </citation>
    <scope>NUCLEOTIDE SEQUENCE</scope>
    <source>
        <strain evidence="2">ZWT</strain>
    </source>
</reference>
<dbReference type="Proteomes" id="UP001056429">
    <property type="component" value="Unassembled WGS sequence"/>
</dbReference>
<comment type="caution">
    <text evidence="2">The sequence shown here is derived from an EMBL/GenBank/DDBJ whole genome shotgun (WGS) entry which is preliminary data.</text>
</comment>